<reference evidence="6 7" key="1">
    <citation type="journal article" date="2023" name="Insect Mol. Biol.">
        <title>Genome sequencing provides insights into the evolution of gene families encoding plant cell wall-degrading enzymes in longhorned beetles.</title>
        <authorList>
            <person name="Shin N.R."/>
            <person name="Okamura Y."/>
            <person name="Kirsch R."/>
            <person name="Pauchet Y."/>
        </authorList>
    </citation>
    <scope>NUCLEOTIDE SEQUENCE [LARGE SCALE GENOMIC DNA]</scope>
    <source>
        <strain evidence="6">EAD_L_NR</strain>
    </source>
</reference>
<sequence length="192" mass="22001">MQKKEENFDQKKLDLELWLQRMEARLAGMAPVGHTADVLEVQLREQKTLHAELHQFKAQIESFQQLTQRLITAHQHEDTSRYKKAAEYINQHYLRLDACIINRGKLLHSALSSLQNLDRSLDKFLAWLSEAESVLETLEGDVESRRAAHQLKELQADIDRQAPTHSSLRSSSLALLGSLAPEDALMLQLRGR</sequence>
<keyword evidence="3" id="KW-0963">Cytoplasm</keyword>
<accession>A0AAV8VTQ4</accession>
<evidence type="ECO:0000313" key="7">
    <source>
        <dbReference type="Proteomes" id="UP001159042"/>
    </source>
</evidence>
<dbReference type="Pfam" id="PF00435">
    <property type="entry name" value="Spectrin"/>
    <property type="match status" value="1"/>
</dbReference>
<dbReference type="InterPro" id="IPR018159">
    <property type="entry name" value="Spectrin/alpha-actinin"/>
</dbReference>
<organism evidence="6 7">
    <name type="scientific">Exocentrus adspersus</name>
    <dbReference type="NCBI Taxonomy" id="1586481"/>
    <lineage>
        <taxon>Eukaryota</taxon>
        <taxon>Metazoa</taxon>
        <taxon>Ecdysozoa</taxon>
        <taxon>Arthropoda</taxon>
        <taxon>Hexapoda</taxon>
        <taxon>Insecta</taxon>
        <taxon>Pterygota</taxon>
        <taxon>Neoptera</taxon>
        <taxon>Endopterygota</taxon>
        <taxon>Coleoptera</taxon>
        <taxon>Polyphaga</taxon>
        <taxon>Cucujiformia</taxon>
        <taxon>Chrysomeloidea</taxon>
        <taxon>Cerambycidae</taxon>
        <taxon>Lamiinae</taxon>
        <taxon>Acanthocinini</taxon>
        <taxon>Exocentrus</taxon>
    </lineage>
</organism>
<dbReference type="SUPFAM" id="SSF46966">
    <property type="entry name" value="Spectrin repeat"/>
    <property type="match status" value="2"/>
</dbReference>
<dbReference type="GO" id="GO:0005737">
    <property type="term" value="C:cytoplasm"/>
    <property type="evidence" value="ECO:0007669"/>
    <property type="project" value="UniProtKB-ARBA"/>
</dbReference>
<keyword evidence="5" id="KW-0206">Cytoskeleton</keyword>
<name>A0AAV8VTQ4_9CUCU</name>
<evidence type="ECO:0000313" key="6">
    <source>
        <dbReference type="EMBL" id="KAJ8917505.1"/>
    </source>
</evidence>
<dbReference type="PANTHER" id="PTHR12268">
    <property type="entry name" value="E3 UBIQUITIN-PROTEIN LIGASE KCMF1"/>
    <property type="match status" value="1"/>
</dbReference>
<keyword evidence="4" id="KW-0106">Calcium</keyword>
<dbReference type="InterPro" id="IPR002017">
    <property type="entry name" value="Spectrin_repeat"/>
</dbReference>
<dbReference type="Gene3D" id="1.20.58.60">
    <property type="match status" value="2"/>
</dbReference>
<comment type="subcellular location">
    <subcellularLocation>
        <location evidence="1">Cell membrane</location>
        <topology evidence="1">Peripheral membrane protein</topology>
        <orientation evidence="1">Cytoplasmic side</orientation>
    </subcellularLocation>
    <subcellularLocation>
        <location evidence="2">Cytoplasm</location>
    </subcellularLocation>
</comment>
<evidence type="ECO:0000256" key="2">
    <source>
        <dbReference type="ARBA" id="ARBA00004496"/>
    </source>
</evidence>
<dbReference type="GO" id="GO:0005886">
    <property type="term" value="C:plasma membrane"/>
    <property type="evidence" value="ECO:0007669"/>
    <property type="project" value="TreeGrafter"/>
</dbReference>
<dbReference type="GO" id="GO:0045202">
    <property type="term" value="C:synapse"/>
    <property type="evidence" value="ECO:0007669"/>
    <property type="project" value="GOC"/>
</dbReference>
<dbReference type="GO" id="GO:0099536">
    <property type="term" value="P:synaptic signaling"/>
    <property type="evidence" value="ECO:0007669"/>
    <property type="project" value="TreeGrafter"/>
</dbReference>
<comment type="caution">
    <text evidence="6">The sequence shown here is derived from an EMBL/GenBank/DDBJ whole genome shotgun (WGS) entry which is preliminary data.</text>
</comment>
<gene>
    <name evidence="6" type="ORF">NQ315_005554</name>
</gene>
<evidence type="ECO:0000256" key="3">
    <source>
        <dbReference type="ARBA" id="ARBA00022490"/>
    </source>
</evidence>
<dbReference type="Proteomes" id="UP001159042">
    <property type="component" value="Unassembled WGS sequence"/>
</dbReference>
<dbReference type="AlphaFoldDB" id="A0AAV8VTQ4"/>
<protein>
    <recommendedName>
        <fullName evidence="8">Dystrophin</fullName>
    </recommendedName>
</protein>
<dbReference type="SMART" id="SM00150">
    <property type="entry name" value="SPEC"/>
    <property type="match status" value="1"/>
</dbReference>
<evidence type="ECO:0008006" key="8">
    <source>
        <dbReference type="Google" id="ProtNLM"/>
    </source>
</evidence>
<evidence type="ECO:0000256" key="1">
    <source>
        <dbReference type="ARBA" id="ARBA00004413"/>
    </source>
</evidence>
<dbReference type="EMBL" id="JANEYG010000033">
    <property type="protein sequence ID" value="KAJ8917505.1"/>
    <property type="molecule type" value="Genomic_DNA"/>
</dbReference>
<keyword evidence="7" id="KW-1185">Reference proteome</keyword>
<proteinExistence type="predicted"/>
<dbReference type="InterPro" id="IPR050774">
    <property type="entry name" value="KCMF1/Dystrophin"/>
</dbReference>
<dbReference type="PANTHER" id="PTHR12268:SF14">
    <property type="entry name" value="DYSTROPHIN-1"/>
    <property type="match status" value="1"/>
</dbReference>
<evidence type="ECO:0000256" key="4">
    <source>
        <dbReference type="ARBA" id="ARBA00022837"/>
    </source>
</evidence>
<evidence type="ECO:0000256" key="5">
    <source>
        <dbReference type="ARBA" id="ARBA00023212"/>
    </source>
</evidence>